<evidence type="ECO:0000256" key="2">
    <source>
        <dbReference type="ARBA" id="ARBA00023125"/>
    </source>
</evidence>
<dbReference type="SMART" id="SM00674">
    <property type="entry name" value="CENPB"/>
    <property type="match status" value="1"/>
</dbReference>
<dbReference type="PROSITE" id="PS51253">
    <property type="entry name" value="HTH_CENPB"/>
    <property type="match status" value="1"/>
</dbReference>
<accession>A0A1I8M6J0</accession>
<evidence type="ECO:0000313" key="4">
    <source>
        <dbReference type="EnsemblMetazoa" id="MDOA001741-PC"/>
    </source>
</evidence>
<evidence type="ECO:0000256" key="1">
    <source>
        <dbReference type="ARBA" id="ARBA00004123"/>
    </source>
</evidence>
<dbReference type="AlphaFoldDB" id="A0A1I8M6J0"/>
<dbReference type="GO" id="GO:0005634">
    <property type="term" value="C:nucleus"/>
    <property type="evidence" value="ECO:0007669"/>
    <property type="project" value="UniProtKB-SubCell"/>
</dbReference>
<dbReference type="GO" id="GO:0003677">
    <property type="term" value="F:DNA binding"/>
    <property type="evidence" value="ECO:0007669"/>
    <property type="project" value="UniProtKB-KW"/>
</dbReference>
<dbReference type="PANTHER" id="PTHR19303:SF73">
    <property type="entry name" value="PROTEIN PDC2"/>
    <property type="match status" value="1"/>
</dbReference>
<dbReference type="OrthoDB" id="8066856at2759"/>
<feature type="domain" description="HTH CENPB-type" evidence="3">
    <location>
        <begin position="60"/>
        <end position="130"/>
    </location>
</feature>
<dbReference type="InterPro" id="IPR006600">
    <property type="entry name" value="HTH_CenpB_DNA-bd_dom"/>
</dbReference>
<dbReference type="EnsemblMetazoa" id="MDOA001741-RC">
    <property type="protein sequence ID" value="MDOA001741-PC"/>
    <property type="gene ID" value="MDOA001741"/>
</dbReference>
<dbReference type="SUPFAM" id="SSF46689">
    <property type="entry name" value="Homeodomain-like"/>
    <property type="match status" value="1"/>
</dbReference>
<protein>
    <recommendedName>
        <fullName evidence="3">HTH CENPB-type domain-containing protein</fullName>
    </recommendedName>
</protein>
<name>A0A1I8M6J0_MUSDO</name>
<organism evidence="4">
    <name type="scientific">Musca domestica</name>
    <name type="common">House fly</name>
    <dbReference type="NCBI Taxonomy" id="7370"/>
    <lineage>
        <taxon>Eukaryota</taxon>
        <taxon>Metazoa</taxon>
        <taxon>Ecdysozoa</taxon>
        <taxon>Arthropoda</taxon>
        <taxon>Hexapoda</taxon>
        <taxon>Insecta</taxon>
        <taxon>Pterygota</taxon>
        <taxon>Neoptera</taxon>
        <taxon>Endopterygota</taxon>
        <taxon>Diptera</taxon>
        <taxon>Brachycera</taxon>
        <taxon>Muscomorpha</taxon>
        <taxon>Muscoidea</taxon>
        <taxon>Muscidae</taxon>
        <taxon>Musca</taxon>
    </lineage>
</organism>
<dbReference type="Gene3D" id="1.10.10.60">
    <property type="entry name" value="Homeodomain-like"/>
    <property type="match status" value="2"/>
</dbReference>
<dbReference type="eggNOG" id="KOG3105">
    <property type="taxonomic scope" value="Eukaryota"/>
</dbReference>
<dbReference type="Pfam" id="PF03221">
    <property type="entry name" value="HTH_Tnp_Tc5"/>
    <property type="match status" value="1"/>
</dbReference>
<sequence length="509" mass="58706">MSGKRYVTLTLKDKLKILSEAKCKQKSELCKKYGCSLNTLNRILRNESEIKSKASKWKLSSKRVRNGNNIDVERALQIWFEQMQSSGAVISTHMLMEKAEQLAQQMNCDFTPSTGWLWRWQQRQGIKLRKIHGEQKSADSNAAEDFLSSVVPNIISEYEEADIFNADESALFFKALPPKSLCKQGYRNTGFKSSKERVTLLFICNATGNYKKVIVIGKAKNPRCLKSKVSPLKYYSNQKAWMTADLWSEIILNLEEEMASQKRNIVLFVDNASCHKKPQNLKHINIQFLPANTTAISQPLDQGIIHAFKSYYRQNIVRKQIVAMELGKTVEEFSKSINILQAMHMIKRSFWMVKPTSIKNCFKKVLKNRILFLFMLAMLGVILQAKLMKTSPEEENEETESSDEFEIADNLREEFEKFVTCDDNVECNGVLTDMEIIKNILDSAEDEDEEQEHDNLKPPSVLEALKYIQELQTFFCTENKFLCELGNMESYILSNKLKNTQTKITDFFK</sequence>
<evidence type="ECO:0000259" key="3">
    <source>
        <dbReference type="PROSITE" id="PS51253"/>
    </source>
</evidence>
<dbReference type="PANTHER" id="PTHR19303">
    <property type="entry name" value="TRANSPOSON"/>
    <property type="match status" value="1"/>
</dbReference>
<proteinExistence type="predicted"/>
<comment type="subcellular location">
    <subcellularLocation>
        <location evidence="1">Nucleus</location>
    </subcellularLocation>
</comment>
<dbReference type="InterPro" id="IPR009057">
    <property type="entry name" value="Homeodomain-like_sf"/>
</dbReference>
<dbReference type="InterPro" id="IPR004875">
    <property type="entry name" value="DDE_SF_endonuclease_dom"/>
</dbReference>
<keyword evidence="2" id="KW-0238">DNA-binding</keyword>
<dbReference type="Pfam" id="PF03184">
    <property type="entry name" value="DDE_1"/>
    <property type="match status" value="1"/>
</dbReference>
<dbReference type="STRING" id="7370.A0A1I8M6J0"/>
<dbReference type="VEuPathDB" id="VectorBase:MDOMA2_007877"/>
<dbReference type="VEuPathDB" id="VectorBase:MDOA001741"/>
<dbReference type="InterPro" id="IPR050863">
    <property type="entry name" value="CenT-Element_Derived"/>
</dbReference>
<reference evidence="4" key="1">
    <citation type="submission" date="2020-05" db="UniProtKB">
        <authorList>
            <consortium name="EnsemblMetazoa"/>
        </authorList>
    </citation>
    <scope>IDENTIFICATION</scope>
    <source>
        <strain evidence="4">Aabys</strain>
    </source>
</reference>
<gene>
    <name evidence="4" type="primary">101887926</name>
</gene>